<dbReference type="EMBL" id="SRMA01025242">
    <property type="protein sequence ID" value="TRY97075.1"/>
    <property type="molecule type" value="Genomic_DNA"/>
</dbReference>
<dbReference type="InterPro" id="IPR051188">
    <property type="entry name" value="PHD-type_Zinc_Finger"/>
</dbReference>
<evidence type="ECO:0000259" key="8">
    <source>
        <dbReference type="PROSITE" id="PS51805"/>
    </source>
</evidence>
<keyword evidence="10" id="KW-1185">Reference proteome</keyword>
<feature type="region of interest" description="Disordered" evidence="7">
    <location>
        <begin position="125"/>
        <end position="156"/>
    </location>
</feature>
<dbReference type="InterPro" id="IPR034732">
    <property type="entry name" value="EPHD"/>
</dbReference>
<sequence length="335" mass="36983">MTSDQRGSSRQIICGLCKQPEETKITGPLFSKKDISAHQNCLLFSSGIFCSTSPTDDELFGFALKDTCHYCERNGATVGCEVKRCKRSYHYPCSIQDQARAIEDTDAGSYTLYCKQHDPEIVVSKISPNASSGMRRQKRHKSQRSQIGKDESKSALEVSVQLEKLDVQKRSKSTLDCRAVLAPTEPVPEESAHLENPNEQSLCDVGENNVNQGPPIQSGRSSPPPGTPSNESDPGDEENNVNFQSSSAVFWARCNQAGWTSGIFSELKSQLSSLGERVESQEASPQDYDDALDVLKASRVLTSFFTQLEQDMENKEQELQRKRTALVDAKAALGF</sequence>
<dbReference type="SMART" id="SM00249">
    <property type="entry name" value="PHD"/>
    <property type="match status" value="1"/>
</dbReference>
<evidence type="ECO:0000256" key="4">
    <source>
        <dbReference type="ARBA" id="ARBA00022833"/>
    </source>
</evidence>
<evidence type="ECO:0000256" key="2">
    <source>
        <dbReference type="ARBA" id="ARBA00022723"/>
    </source>
</evidence>
<dbReference type="Gene3D" id="3.30.40.10">
    <property type="entry name" value="Zinc/RING finger domain, C3HC4 (zinc finger)"/>
    <property type="match status" value="1"/>
</dbReference>
<dbReference type="PANTHER" id="PTHR12420">
    <property type="entry name" value="PHD FINGER PROTEIN"/>
    <property type="match status" value="1"/>
</dbReference>
<dbReference type="Proteomes" id="UP000316079">
    <property type="component" value="Unassembled WGS sequence"/>
</dbReference>
<keyword evidence="2" id="KW-0479">Metal-binding</keyword>
<evidence type="ECO:0000256" key="7">
    <source>
        <dbReference type="SAM" id="MobiDB-lite"/>
    </source>
</evidence>
<evidence type="ECO:0000313" key="10">
    <source>
        <dbReference type="Proteomes" id="UP000316079"/>
    </source>
</evidence>
<dbReference type="GO" id="GO:0008270">
    <property type="term" value="F:zinc ion binding"/>
    <property type="evidence" value="ECO:0007669"/>
    <property type="project" value="UniProtKB-KW"/>
</dbReference>
<dbReference type="AlphaFoldDB" id="A0A553R4H6"/>
<evidence type="ECO:0000256" key="6">
    <source>
        <dbReference type="SAM" id="Coils"/>
    </source>
</evidence>
<feature type="coiled-coil region" evidence="6">
    <location>
        <begin position="305"/>
        <end position="332"/>
    </location>
</feature>
<keyword evidence="5" id="KW-0539">Nucleus</keyword>
<organism evidence="9 10">
    <name type="scientific">Danionella cerebrum</name>
    <dbReference type="NCBI Taxonomy" id="2873325"/>
    <lineage>
        <taxon>Eukaryota</taxon>
        <taxon>Metazoa</taxon>
        <taxon>Chordata</taxon>
        <taxon>Craniata</taxon>
        <taxon>Vertebrata</taxon>
        <taxon>Euteleostomi</taxon>
        <taxon>Actinopterygii</taxon>
        <taxon>Neopterygii</taxon>
        <taxon>Teleostei</taxon>
        <taxon>Ostariophysi</taxon>
        <taxon>Cypriniformes</taxon>
        <taxon>Danionidae</taxon>
        <taxon>Danioninae</taxon>
        <taxon>Danionella</taxon>
    </lineage>
</organism>
<dbReference type="STRING" id="623744.A0A553R4H6"/>
<dbReference type="OrthoDB" id="512616at2759"/>
<evidence type="ECO:0000256" key="5">
    <source>
        <dbReference type="ARBA" id="ARBA00023242"/>
    </source>
</evidence>
<comment type="subcellular location">
    <subcellularLocation>
        <location evidence="1">Nucleus</location>
    </subcellularLocation>
</comment>
<feature type="region of interest" description="Disordered" evidence="7">
    <location>
        <begin position="182"/>
        <end position="241"/>
    </location>
</feature>
<dbReference type="InterPro" id="IPR013083">
    <property type="entry name" value="Znf_RING/FYVE/PHD"/>
</dbReference>
<evidence type="ECO:0000256" key="3">
    <source>
        <dbReference type="ARBA" id="ARBA00022771"/>
    </source>
</evidence>
<keyword evidence="4" id="KW-0862">Zinc</keyword>
<dbReference type="Pfam" id="PF13771">
    <property type="entry name" value="zf-HC5HC2H"/>
    <property type="match status" value="1"/>
</dbReference>
<evidence type="ECO:0000313" key="9">
    <source>
        <dbReference type="EMBL" id="TRY97075.1"/>
    </source>
</evidence>
<protein>
    <recommendedName>
        <fullName evidence="8">PHD-type domain-containing protein</fullName>
    </recommendedName>
</protein>
<gene>
    <name evidence="9" type="ORF">DNTS_027271</name>
</gene>
<name>A0A553R4H6_9TELE</name>
<dbReference type="PANTHER" id="PTHR12420:SF4">
    <property type="entry name" value="PHD FINGER PROTEIN 11"/>
    <property type="match status" value="1"/>
</dbReference>
<reference evidence="9 10" key="1">
    <citation type="journal article" date="2019" name="Sci. Data">
        <title>Hybrid genome assembly and annotation of Danionella translucida.</title>
        <authorList>
            <person name="Kadobianskyi M."/>
            <person name="Schulze L."/>
            <person name="Schuelke M."/>
            <person name="Judkewitz B."/>
        </authorList>
    </citation>
    <scope>NUCLEOTIDE SEQUENCE [LARGE SCALE GENOMIC DNA]</scope>
    <source>
        <strain evidence="9 10">Bolton</strain>
    </source>
</reference>
<feature type="domain" description="PHD-type" evidence="8">
    <location>
        <begin position="11"/>
        <end position="118"/>
    </location>
</feature>
<keyword evidence="6" id="KW-0175">Coiled coil</keyword>
<comment type="caution">
    <text evidence="9">The sequence shown here is derived from an EMBL/GenBank/DDBJ whole genome shotgun (WGS) entry which is preliminary data.</text>
</comment>
<evidence type="ECO:0000256" key="1">
    <source>
        <dbReference type="ARBA" id="ARBA00004123"/>
    </source>
</evidence>
<keyword evidence="3" id="KW-0863">Zinc-finger</keyword>
<dbReference type="InterPro" id="IPR001965">
    <property type="entry name" value="Znf_PHD"/>
</dbReference>
<proteinExistence type="predicted"/>
<accession>A0A553R4H6</accession>
<dbReference type="GO" id="GO:0005634">
    <property type="term" value="C:nucleus"/>
    <property type="evidence" value="ECO:0007669"/>
    <property type="project" value="UniProtKB-SubCell"/>
</dbReference>
<dbReference type="PROSITE" id="PS51805">
    <property type="entry name" value="EPHD"/>
    <property type="match status" value="1"/>
</dbReference>